<gene>
    <name evidence="3" type="ORF">Geu3261_0097_013</name>
</gene>
<evidence type="ECO:0000256" key="1">
    <source>
        <dbReference type="SAM" id="MobiDB-lite"/>
    </source>
</evidence>
<dbReference type="RefSeq" id="WP_048851469.1">
    <property type="nucleotide sequence ID" value="NZ_BANI01000090.1"/>
</dbReference>
<organism evidence="3 4">
    <name type="scientific">Komagataeibacter europaeus NBRC 3261</name>
    <dbReference type="NCBI Taxonomy" id="1234669"/>
    <lineage>
        <taxon>Bacteria</taxon>
        <taxon>Pseudomonadati</taxon>
        <taxon>Pseudomonadota</taxon>
        <taxon>Alphaproteobacteria</taxon>
        <taxon>Acetobacterales</taxon>
        <taxon>Acetobacteraceae</taxon>
        <taxon>Komagataeibacter</taxon>
    </lineage>
</organism>
<dbReference type="InterPro" id="IPR001279">
    <property type="entry name" value="Metallo-B-lactamas"/>
</dbReference>
<sequence length="341" mass="38077">MPPLPASDHTDGTRFFNPPSIRPDITPPGRMRRLSILKWQWNRPKSDWPAWIENPVPTGDPHALPAPGTVQVTFIGHSTFLIRLPRPDGTALSILTDPIFSLRCSPFSFMGPRRVRAPGRALADLPRIDVVLVSHAHYDHMDLPTLRALARRGDDPLVVTPLCNARFMRATGLRRIMELDWWQSVAMPDLQVTCTPARHGAARTPFDHNKSLWGGFMLRDAAGHRLFFAGDTAHGRHWGLIRDRLGAPDIALLPIGAYDPRELMAGVHTTPEEALEGLRQLGSHHGIGMHFGTFRLTDEPMDEPVRRLARAVQDTGLPPDVMGVMDHGECRDIAWRQPDDA</sequence>
<dbReference type="PANTHER" id="PTHR15032">
    <property type="entry name" value="N-ACYL-PHOSPHATIDYLETHANOLAMINE-HYDROLYZING PHOSPHOLIPASE D"/>
    <property type="match status" value="1"/>
</dbReference>
<dbReference type="PANTHER" id="PTHR15032:SF4">
    <property type="entry name" value="N-ACYL-PHOSPHATIDYLETHANOLAMINE-HYDROLYZING PHOSPHOLIPASE D"/>
    <property type="match status" value="1"/>
</dbReference>
<dbReference type="Proteomes" id="UP000032675">
    <property type="component" value="Unassembled WGS sequence"/>
</dbReference>
<dbReference type="InterPro" id="IPR036866">
    <property type="entry name" value="RibonucZ/Hydroxyglut_hydro"/>
</dbReference>
<dbReference type="InterPro" id="IPR024884">
    <property type="entry name" value="NAPE-PLD"/>
</dbReference>
<dbReference type="PIRSF" id="PIRSF038896">
    <property type="entry name" value="NAPE-PLD"/>
    <property type="match status" value="1"/>
</dbReference>
<protein>
    <submittedName>
        <fullName evidence="3">Outer membrane protein</fullName>
    </submittedName>
</protein>
<evidence type="ECO:0000313" key="4">
    <source>
        <dbReference type="Proteomes" id="UP000032675"/>
    </source>
</evidence>
<reference evidence="3 4" key="1">
    <citation type="submission" date="2012-11" db="EMBL/GenBank/DDBJ databases">
        <title>Whole genome sequence of Gluconacetobacter europaeus NBRC3261.</title>
        <authorList>
            <person name="Azuma Y."/>
            <person name="Higashiura N."/>
            <person name="Hirakawa H."/>
            <person name="Matsushita K."/>
        </authorList>
    </citation>
    <scope>NUCLEOTIDE SEQUENCE [LARGE SCALE GENOMIC DNA]</scope>
    <source>
        <strain evidence="3 4">NBRC 3261</strain>
    </source>
</reference>
<name>A0A0D6Q1C8_KOMEU</name>
<dbReference type="GO" id="GO:0005737">
    <property type="term" value="C:cytoplasm"/>
    <property type="evidence" value="ECO:0007669"/>
    <property type="project" value="TreeGrafter"/>
</dbReference>
<dbReference type="GO" id="GO:0070290">
    <property type="term" value="F:N-acylphosphatidylethanolamine-specific phospholipase D activity"/>
    <property type="evidence" value="ECO:0007669"/>
    <property type="project" value="InterPro"/>
</dbReference>
<dbReference type="Gene3D" id="3.60.15.10">
    <property type="entry name" value="Ribonuclease Z/Hydroxyacylglutathione hydrolase-like"/>
    <property type="match status" value="1"/>
</dbReference>
<dbReference type="SUPFAM" id="SSF56281">
    <property type="entry name" value="Metallo-hydrolase/oxidoreductase"/>
    <property type="match status" value="1"/>
</dbReference>
<dbReference type="Pfam" id="PF12706">
    <property type="entry name" value="Lactamase_B_2"/>
    <property type="match status" value="1"/>
</dbReference>
<dbReference type="GO" id="GO:0008270">
    <property type="term" value="F:zinc ion binding"/>
    <property type="evidence" value="ECO:0007669"/>
    <property type="project" value="InterPro"/>
</dbReference>
<feature type="domain" description="Metallo-beta-lactamase" evidence="2">
    <location>
        <begin position="94"/>
        <end position="291"/>
    </location>
</feature>
<accession>A0A0D6Q1C8</accession>
<feature type="region of interest" description="Disordered" evidence="1">
    <location>
        <begin position="1"/>
        <end position="27"/>
    </location>
</feature>
<dbReference type="EMBL" id="BANI01000090">
    <property type="protein sequence ID" value="GAN96770.1"/>
    <property type="molecule type" value="Genomic_DNA"/>
</dbReference>
<comment type="caution">
    <text evidence="3">The sequence shown here is derived from an EMBL/GenBank/DDBJ whole genome shotgun (WGS) entry which is preliminary data.</text>
</comment>
<dbReference type="AlphaFoldDB" id="A0A0D6Q1C8"/>
<proteinExistence type="predicted"/>
<evidence type="ECO:0000313" key="3">
    <source>
        <dbReference type="EMBL" id="GAN96770.1"/>
    </source>
</evidence>
<evidence type="ECO:0000259" key="2">
    <source>
        <dbReference type="Pfam" id="PF12706"/>
    </source>
</evidence>